<sequence length="369" mass="41544">MSSILDMPGTNPPNPFTPIIDQYLAQTTTDSNSPTDTAKAIVDRVTTSPNPGNALYQLWDAFFNSIVRTPLVENNARLSFEHHLALLSSIRAHTPTSPAHPAVKAGSYREDHLLASGHLHRDENGSSHFDWRRLPLFPAQWRDTHDILESWRSWDGIRRGAGGQGTGTTTATATCQPAEFHTRFVTFSALMVQRQFETDRDGDGDGDAILIHPIWVFYAARGTLETDHPGGRRPGDGDKREVITREGYLAPEQLWQLDVKVAATWLRYGGRTLWGMDASSNLREHYATTLDWETDLWKRDGHGHGNREGGISTARWTLWAERLRGLMEGTVNQHYRLDRETRDEVEQASKVLEGLLLGEQRVGYMLNSH</sequence>
<accession>A0AAN7B3N3</accession>
<dbReference type="EMBL" id="MU858216">
    <property type="protein sequence ID" value="KAK4209094.1"/>
    <property type="molecule type" value="Genomic_DNA"/>
</dbReference>
<evidence type="ECO:0000313" key="2">
    <source>
        <dbReference type="Proteomes" id="UP001301769"/>
    </source>
</evidence>
<comment type="caution">
    <text evidence="1">The sequence shown here is derived from an EMBL/GenBank/DDBJ whole genome shotgun (WGS) entry which is preliminary data.</text>
</comment>
<dbReference type="AlphaFoldDB" id="A0AAN7B3N3"/>
<name>A0AAN7B3N3_9PEZI</name>
<protein>
    <submittedName>
        <fullName evidence="1">Uncharacterized protein</fullName>
    </submittedName>
</protein>
<proteinExistence type="predicted"/>
<dbReference type="InterPro" id="IPR022085">
    <property type="entry name" value="OpdG"/>
</dbReference>
<keyword evidence="2" id="KW-1185">Reference proteome</keyword>
<dbReference type="Proteomes" id="UP001301769">
    <property type="component" value="Unassembled WGS sequence"/>
</dbReference>
<organism evidence="1 2">
    <name type="scientific">Rhypophila decipiens</name>
    <dbReference type="NCBI Taxonomy" id="261697"/>
    <lineage>
        <taxon>Eukaryota</taxon>
        <taxon>Fungi</taxon>
        <taxon>Dikarya</taxon>
        <taxon>Ascomycota</taxon>
        <taxon>Pezizomycotina</taxon>
        <taxon>Sordariomycetes</taxon>
        <taxon>Sordariomycetidae</taxon>
        <taxon>Sordariales</taxon>
        <taxon>Naviculisporaceae</taxon>
        <taxon>Rhypophila</taxon>
    </lineage>
</organism>
<dbReference type="Pfam" id="PF12311">
    <property type="entry name" value="DUF3632"/>
    <property type="match status" value="1"/>
</dbReference>
<evidence type="ECO:0000313" key="1">
    <source>
        <dbReference type="EMBL" id="KAK4209094.1"/>
    </source>
</evidence>
<reference evidence="1" key="2">
    <citation type="submission" date="2023-05" db="EMBL/GenBank/DDBJ databases">
        <authorList>
            <consortium name="Lawrence Berkeley National Laboratory"/>
            <person name="Steindorff A."/>
            <person name="Hensen N."/>
            <person name="Bonometti L."/>
            <person name="Westerberg I."/>
            <person name="Brannstrom I.O."/>
            <person name="Guillou S."/>
            <person name="Cros-Aarteil S."/>
            <person name="Calhoun S."/>
            <person name="Haridas S."/>
            <person name="Kuo A."/>
            <person name="Mondo S."/>
            <person name="Pangilinan J."/>
            <person name="Riley R."/>
            <person name="Labutti K."/>
            <person name="Andreopoulos B."/>
            <person name="Lipzen A."/>
            <person name="Chen C."/>
            <person name="Yanf M."/>
            <person name="Daum C."/>
            <person name="Ng V."/>
            <person name="Clum A."/>
            <person name="Ohm R."/>
            <person name="Martin F."/>
            <person name="Silar P."/>
            <person name="Natvig D."/>
            <person name="Lalanne C."/>
            <person name="Gautier V."/>
            <person name="Ament-Velasquez S.L."/>
            <person name="Kruys A."/>
            <person name="Hutchinson M.I."/>
            <person name="Powell A.J."/>
            <person name="Barry K."/>
            <person name="Miller A.N."/>
            <person name="Grigoriev I.V."/>
            <person name="Debuchy R."/>
            <person name="Gladieux P."/>
            <person name="Thoren M.H."/>
            <person name="Johannesson H."/>
        </authorList>
    </citation>
    <scope>NUCLEOTIDE SEQUENCE</scope>
    <source>
        <strain evidence="1">PSN293</strain>
    </source>
</reference>
<reference evidence="1" key="1">
    <citation type="journal article" date="2023" name="Mol. Phylogenet. Evol.">
        <title>Genome-scale phylogeny and comparative genomics of the fungal order Sordariales.</title>
        <authorList>
            <person name="Hensen N."/>
            <person name="Bonometti L."/>
            <person name="Westerberg I."/>
            <person name="Brannstrom I.O."/>
            <person name="Guillou S."/>
            <person name="Cros-Aarteil S."/>
            <person name="Calhoun S."/>
            <person name="Haridas S."/>
            <person name="Kuo A."/>
            <person name="Mondo S."/>
            <person name="Pangilinan J."/>
            <person name="Riley R."/>
            <person name="LaButti K."/>
            <person name="Andreopoulos B."/>
            <person name="Lipzen A."/>
            <person name="Chen C."/>
            <person name="Yan M."/>
            <person name="Daum C."/>
            <person name="Ng V."/>
            <person name="Clum A."/>
            <person name="Steindorff A."/>
            <person name="Ohm R.A."/>
            <person name="Martin F."/>
            <person name="Silar P."/>
            <person name="Natvig D.O."/>
            <person name="Lalanne C."/>
            <person name="Gautier V."/>
            <person name="Ament-Velasquez S.L."/>
            <person name="Kruys A."/>
            <person name="Hutchinson M.I."/>
            <person name="Powell A.J."/>
            <person name="Barry K."/>
            <person name="Miller A.N."/>
            <person name="Grigoriev I.V."/>
            <person name="Debuchy R."/>
            <person name="Gladieux P."/>
            <person name="Hiltunen Thoren M."/>
            <person name="Johannesson H."/>
        </authorList>
    </citation>
    <scope>NUCLEOTIDE SEQUENCE</scope>
    <source>
        <strain evidence="1">PSN293</strain>
    </source>
</reference>
<gene>
    <name evidence="1" type="ORF">QBC37DRAFT_430845</name>
</gene>